<dbReference type="EMBL" id="PIQI01000003">
    <property type="protein sequence ID" value="PJZ07497.1"/>
    <property type="molecule type" value="Genomic_DNA"/>
</dbReference>
<gene>
    <name evidence="1" type="ORF">PRCB_02230</name>
</gene>
<proteinExistence type="predicted"/>
<evidence type="ECO:0000313" key="2">
    <source>
        <dbReference type="Proteomes" id="UP000232062"/>
    </source>
</evidence>
<organism evidence="1 2">
    <name type="scientific">Pantoea rodasii</name>
    <dbReference type="NCBI Taxonomy" id="1076549"/>
    <lineage>
        <taxon>Bacteria</taxon>
        <taxon>Pseudomonadati</taxon>
        <taxon>Pseudomonadota</taxon>
        <taxon>Gammaproteobacteria</taxon>
        <taxon>Enterobacterales</taxon>
        <taxon>Erwiniaceae</taxon>
        <taxon>Pantoea</taxon>
    </lineage>
</organism>
<evidence type="ECO:0000313" key="1">
    <source>
        <dbReference type="EMBL" id="PJZ07497.1"/>
    </source>
</evidence>
<comment type="caution">
    <text evidence="1">The sequence shown here is derived from an EMBL/GenBank/DDBJ whole genome shotgun (WGS) entry which is preliminary data.</text>
</comment>
<protein>
    <submittedName>
        <fullName evidence="1">Uncharacterized protein</fullName>
    </submittedName>
</protein>
<sequence length="161" mass="18788">MAGKEVVYDNSELKKLLATFDSYNRDLTTEAKNIIYPTMREVMPGSTKGYSSEKIYFIIFNTHEYSRQHIKYWCDLWTLEKNEKLMSTASVRKYKDVCKAVSDALLEADRLGVKLIKKKEEGKHYLTDLEQYELNKMQTNNTSVEDLMEYLKSLIDSANTL</sequence>
<dbReference type="Proteomes" id="UP000232062">
    <property type="component" value="Unassembled WGS sequence"/>
</dbReference>
<keyword evidence="2" id="KW-1185">Reference proteome</keyword>
<dbReference type="AlphaFoldDB" id="A0A2M9WJ15"/>
<dbReference type="RefSeq" id="WP_100700122.1">
    <property type="nucleotide sequence ID" value="NZ_MLFP01000006.1"/>
</dbReference>
<reference evidence="1 2" key="1">
    <citation type="submission" date="2017-11" db="EMBL/GenBank/DDBJ databases">
        <title>The genome sequence of Pantoea rodasii DSM 26611.</title>
        <authorList>
            <person name="Gao J."/>
            <person name="Mao X."/>
            <person name="Sun J."/>
        </authorList>
    </citation>
    <scope>NUCLEOTIDE SEQUENCE [LARGE SCALE GENOMIC DNA]</scope>
    <source>
        <strain evidence="1 2">DSM 26611</strain>
    </source>
</reference>
<accession>A0A2M9WJ15</accession>
<name>A0A2M9WJ15_9GAMM</name>